<keyword evidence="1 4" id="KW-0378">Hydrolase</keyword>
<dbReference type="CDD" id="cd05664">
    <property type="entry name" value="M20_Acy1-like"/>
    <property type="match status" value="1"/>
</dbReference>
<dbReference type="GO" id="GO:0046872">
    <property type="term" value="F:metal ion binding"/>
    <property type="evidence" value="ECO:0007669"/>
    <property type="project" value="UniProtKB-KW"/>
</dbReference>
<dbReference type="PANTHER" id="PTHR11014">
    <property type="entry name" value="PEPTIDASE M20 FAMILY MEMBER"/>
    <property type="match status" value="1"/>
</dbReference>
<proteinExistence type="predicted"/>
<organism evidence="4 5">
    <name type="scientific">Paraburkholderia tropica</name>
    <dbReference type="NCBI Taxonomy" id="92647"/>
    <lineage>
        <taxon>Bacteria</taxon>
        <taxon>Pseudomonadati</taxon>
        <taxon>Pseudomonadota</taxon>
        <taxon>Betaproteobacteria</taxon>
        <taxon>Burkholderiales</taxon>
        <taxon>Burkholderiaceae</taxon>
        <taxon>Paraburkholderia</taxon>
    </lineage>
</organism>
<dbReference type="Pfam" id="PF07687">
    <property type="entry name" value="M20_dimer"/>
    <property type="match status" value="1"/>
</dbReference>
<dbReference type="InterPro" id="IPR002933">
    <property type="entry name" value="Peptidase_M20"/>
</dbReference>
<dbReference type="PIRSF" id="PIRSF005962">
    <property type="entry name" value="Pept_M20D_amidohydro"/>
    <property type="match status" value="1"/>
</dbReference>
<evidence type="ECO:0000259" key="3">
    <source>
        <dbReference type="Pfam" id="PF07687"/>
    </source>
</evidence>
<reference evidence="4 5" key="1">
    <citation type="submission" date="2016-10" db="EMBL/GenBank/DDBJ databases">
        <authorList>
            <person name="Varghese N."/>
            <person name="Submissions S."/>
        </authorList>
    </citation>
    <scope>NUCLEOTIDE SEQUENCE [LARGE SCALE GENOMIC DNA]</scope>
    <source>
        <strain evidence="4 5">LMG 22274</strain>
    </source>
</reference>
<keyword evidence="2" id="KW-0479">Metal-binding</keyword>
<dbReference type="PANTHER" id="PTHR11014:SF63">
    <property type="entry name" value="METALLOPEPTIDASE, PUTATIVE (AFU_ORTHOLOGUE AFUA_6G09600)-RELATED"/>
    <property type="match status" value="1"/>
</dbReference>
<dbReference type="Gene3D" id="3.40.630.10">
    <property type="entry name" value="Zn peptidases"/>
    <property type="match status" value="1"/>
</dbReference>
<name>A0AAQ1GLK7_9BURK</name>
<evidence type="ECO:0000256" key="1">
    <source>
        <dbReference type="ARBA" id="ARBA00022801"/>
    </source>
</evidence>
<feature type="binding site" evidence="2">
    <location>
        <position position="401"/>
    </location>
    <ligand>
        <name>Mn(2+)</name>
        <dbReference type="ChEBI" id="CHEBI:29035"/>
        <label>2</label>
    </ligand>
</feature>
<accession>A0AAQ1GLK7</accession>
<evidence type="ECO:0000313" key="4">
    <source>
        <dbReference type="EMBL" id="SEK11944.1"/>
    </source>
</evidence>
<dbReference type="Pfam" id="PF01546">
    <property type="entry name" value="Peptidase_M20"/>
    <property type="match status" value="1"/>
</dbReference>
<feature type="binding site" evidence="2">
    <location>
        <position position="163"/>
    </location>
    <ligand>
        <name>Mn(2+)</name>
        <dbReference type="ChEBI" id="CHEBI:29035"/>
        <label>2</label>
    </ligand>
</feature>
<dbReference type="NCBIfam" id="TIGR01891">
    <property type="entry name" value="amidohydrolases"/>
    <property type="match status" value="1"/>
</dbReference>
<dbReference type="SUPFAM" id="SSF53187">
    <property type="entry name" value="Zn-dependent exopeptidases"/>
    <property type="match status" value="1"/>
</dbReference>
<dbReference type="SUPFAM" id="SSF55031">
    <property type="entry name" value="Bacterial exopeptidase dimerisation domain"/>
    <property type="match status" value="1"/>
</dbReference>
<keyword evidence="2" id="KW-0464">Manganese</keyword>
<dbReference type="AlphaFoldDB" id="A0AAQ1GLK7"/>
<dbReference type="InterPro" id="IPR017439">
    <property type="entry name" value="Amidohydrolase"/>
</dbReference>
<dbReference type="GO" id="GO:0016787">
    <property type="term" value="F:hydrolase activity"/>
    <property type="evidence" value="ECO:0007669"/>
    <property type="project" value="UniProtKB-KW"/>
</dbReference>
<feature type="binding site" evidence="2">
    <location>
        <position position="127"/>
    </location>
    <ligand>
        <name>Mn(2+)</name>
        <dbReference type="ChEBI" id="CHEBI:29035"/>
        <label>2</label>
    </ligand>
</feature>
<comment type="caution">
    <text evidence="4">The sequence shown here is derived from an EMBL/GenBank/DDBJ whole genome shotgun (WGS) entry which is preliminary data.</text>
</comment>
<dbReference type="InterPro" id="IPR036264">
    <property type="entry name" value="Bact_exopeptidase_dim_dom"/>
</dbReference>
<dbReference type="EMBL" id="FNZM01000021">
    <property type="protein sequence ID" value="SEK11944.1"/>
    <property type="molecule type" value="Genomic_DNA"/>
</dbReference>
<evidence type="ECO:0000313" key="5">
    <source>
        <dbReference type="Proteomes" id="UP000183529"/>
    </source>
</evidence>
<comment type="cofactor">
    <cofactor evidence="2">
        <name>Mn(2+)</name>
        <dbReference type="ChEBI" id="CHEBI:29035"/>
    </cofactor>
    <text evidence="2">The Mn(2+) ion enhances activity.</text>
</comment>
<dbReference type="Gene3D" id="3.30.70.360">
    <property type="match status" value="1"/>
</dbReference>
<feature type="binding site" evidence="2">
    <location>
        <position position="190"/>
    </location>
    <ligand>
        <name>Mn(2+)</name>
        <dbReference type="ChEBI" id="CHEBI:29035"/>
        <label>2</label>
    </ligand>
</feature>
<feature type="domain" description="Peptidase M20 dimerisation" evidence="3">
    <location>
        <begin position="213"/>
        <end position="303"/>
    </location>
</feature>
<sequence length="435" mass="46753">MSIPVANPVSKAVSRPLVETVAPAVDALLPELEAVYKDLHQHPELSMQEFRTAKIAADYVEALGYEVTREVGVTGVVAILRNGEGPTVMLRADMDALPVTEATGLPYASSVTAKDDEGVQVGVAHACGHDLHVTWLMGAARLFAQHRDAWRGTLMCVFQPGEEVGRGARSMIDDGMMARFPKPDVILGQHVMVGAAGTVGYRSGTILSAGDSLKVKLFGRGSHGSQPQTSIDPVIMAASTTLRLQTIVSREISPRDSAVLTVGALQAGTKENIIPDDATLKLNMRTYDEDVREYMLGAIRRICCAECMASNAPREPEFTTLSSYPLTVNDDATTARLRSAFEARFGARAYETQPAAASEDFSVFGREWGVPYAFWFIGGTDPETFEKAKAAKKINEIPSNHSPKFAPVLDGTLRTGLEAMLCAAAAWLGHESEAA</sequence>
<gene>
    <name evidence="4" type="ORF">SAMN05216550_12144</name>
</gene>
<protein>
    <submittedName>
        <fullName evidence="4">Hippurate hydrolase</fullName>
    </submittedName>
</protein>
<feature type="binding site" evidence="2">
    <location>
        <position position="129"/>
    </location>
    <ligand>
        <name>Mn(2+)</name>
        <dbReference type="ChEBI" id="CHEBI:29035"/>
        <label>2</label>
    </ligand>
</feature>
<dbReference type="RefSeq" id="WP_080180414.1">
    <property type="nucleotide sequence ID" value="NZ_CADFGN010000016.1"/>
</dbReference>
<dbReference type="Proteomes" id="UP000183529">
    <property type="component" value="Unassembled WGS sequence"/>
</dbReference>
<evidence type="ECO:0000256" key="2">
    <source>
        <dbReference type="PIRSR" id="PIRSR005962-1"/>
    </source>
</evidence>
<dbReference type="InterPro" id="IPR011650">
    <property type="entry name" value="Peptidase_M20_dimer"/>
</dbReference>